<organism evidence="1 2">
    <name type="scientific">[Clostridium] ammoniilyticum</name>
    <dbReference type="NCBI Taxonomy" id="2981784"/>
    <lineage>
        <taxon>Bacteria</taxon>
        <taxon>Bacillati</taxon>
        <taxon>Bacillota</taxon>
        <taxon>Erysipelotrichia</taxon>
        <taxon>Erysipelotrichales</taxon>
        <taxon>Coprobacillaceae</taxon>
        <taxon>Faecalibacillus</taxon>
    </lineage>
</organism>
<dbReference type="RefSeq" id="WP_118662149.1">
    <property type="nucleotide sequence ID" value="NZ_JAOQJR010000003.1"/>
</dbReference>
<reference evidence="1 2" key="1">
    <citation type="journal article" date="2021" name="ISME Commun">
        <title>Automated analysis of genomic sequences facilitates high-throughput and comprehensive description of bacteria.</title>
        <authorList>
            <person name="Hitch T.C.A."/>
        </authorList>
    </citation>
    <scope>NUCLEOTIDE SEQUENCE [LARGE SCALE GENOMIC DNA]</scope>
    <source>
        <strain evidence="1 2">H4_15</strain>
    </source>
</reference>
<name>A0ABT2SSJ0_9FIRM</name>
<protein>
    <recommendedName>
        <fullName evidence="3">ApeA N-terminal domain-containing protein</fullName>
    </recommendedName>
</protein>
<accession>A0ABT2SSJ0</accession>
<evidence type="ECO:0008006" key="3">
    <source>
        <dbReference type="Google" id="ProtNLM"/>
    </source>
</evidence>
<keyword evidence="2" id="KW-1185">Reference proteome</keyword>
<dbReference type="EMBL" id="JAOQJR010000003">
    <property type="protein sequence ID" value="MCU6737814.1"/>
    <property type="molecule type" value="Genomic_DNA"/>
</dbReference>
<gene>
    <name evidence="1" type="ORF">OCV55_03860</name>
</gene>
<proteinExistence type="predicted"/>
<dbReference type="Proteomes" id="UP001208364">
    <property type="component" value="Unassembled WGS sequence"/>
</dbReference>
<evidence type="ECO:0000313" key="2">
    <source>
        <dbReference type="Proteomes" id="UP001208364"/>
    </source>
</evidence>
<comment type="caution">
    <text evidence="1">The sequence shown here is derived from an EMBL/GenBank/DDBJ whole genome shotgun (WGS) entry which is preliminary data.</text>
</comment>
<sequence length="360" mass="42925">MKIKSKDIEYAYTHLKFDEGENAFILSDGQEHELLFSTDLHLDTEYDPNNFKLYYYYNKNCSENSIFQVYIKSDENKEIRIGWIFPISSLLSDQHDEAQNKYFQKYAYVALYNILNELDIVSNEIYSNIIYEALSSDDRIIFVMDKENIVNIVNFEISDYQIGFYKYGFYESDKGIRNSNFDKPRKKLHLKKFSNALIDKNSKLIILSILEQITSCSSEILVFYFCYQIIEFLINKVFDNEFTTVVKKVTDSVENLFDIKDEFNDLMNEKKRVRKLFNDYSNINSNSRNSLNELCKDLLRDNEHRNYNDLGDNIYAVRCLLVHKLYSIQNIEQELVDIDYRFFECIIEILETFKLNTDYK</sequence>
<evidence type="ECO:0000313" key="1">
    <source>
        <dbReference type="EMBL" id="MCU6737814.1"/>
    </source>
</evidence>